<gene>
    <name evidence="2" type="ORF">I312_01192</name>
</gene>
<dbReference type="EMBL" id="KN847975">
    <property type="protein sequence ID" value="KIR49044.1"/>
    <property type="molecule type" value="Genomic_DNA"/>
</dbReference>
<feature type="compositionally biased region" description="Pro residues" evidence="1">
    <location>
        <begin position="76"/>
        <end position="103"/>
    </location>
</feature>
<name>A0A0D0VRK2_CRYGA</name>
<protein>
    <submittedName>
        <fullName evidence="2">Uncharacterized protein</fullName>
    </submittedName>
</protein>
<evidence type="ECO:0000256" key="1">
    <source>
        <dbReference type="SAM" id="MobiDB-lite"/>
    </source>
</evidence>
<feature type="compositionally biased region" description="Basic residues" evidence="1">
    <location>
        <begin position="219"/>
        <end position="235"/>
    </location>
</feature>
<feature type="region of interest" description="Disordered" evidence="1">
    <location>
        <begin position="149"/>
        <end position="278"/>
    </location>
</feature>
<dbReference type="HOGENOM" id="CLU_818947_0_0_1"/>
<proteinExistence type="predicted"/>
<feature type="compositionally biased region" description="Basic and acidic residues" evidence="1">
    <location>
        <begin position="164"/>
        <end position="182"/>
    </location>
</feature>
<reference evidence="2" key="1">
    <citation type="submission" date="2015-01" db="EMBL/GenBank/DDBJ databases">
        <title>The Genome Sequence of Cryptococcus gattii CA1280.</title>
        <authorList>
            <consortium name="The Broad Institute Genomics Platform"/>
            <person name="Cuomo C."/>
            <person name="Litvintseva A."/>
            <person name="Chen Y."/>
            <person name="Heitman J."/>
            <person name="Sun S."/>
            <person name="Springer D."/>
            <person name="Dromer F."/>
            <person name="Young S."/>
            <person name="Zeng Q."/>
            <person name="Gargeya S."/>
            <person name="Abouelleil A."/>
            <person name="Alvarado L."/>
            <person name="Chapman S.B."/>
            <person name="Gainer-Dewar J."/>
            <person name="Goldberg J."/>
            <person name="Griggs A."/>
            <person name="Gujja S."/>
            <person name="Hansen M."/>
            <person name="Howarth C."/>
            <person name="Imamovic A."/>
            <person name="Larimer J."/>
            <person name="Murphy C."/>
            <person name="Naylor J."/>
            <person name="Pearson M."/>
            <person name="Priest M."/>
            <person name="Roberts A."/>
            <person name="Saif S."/>
            <person name="Shea T."/>
            <person name="Sykes S."/>
            <person name="Wortman J."/>
            <person name="Nusbaum C."/>
            <person name="Birren B."/>
        </authorList>
    </citation>
    <scope>NUCLEOTIDE SEQUENCE [LARGE SCALE GENOMIC DNA]</scope>
    <source>
        <strain evidence="2">CA1280</strain>
    </source>
</reference>
<sequence>METHQEMLSIQATFCLGLDHHPFKKLSLVLVIFSVGLDHPPSLWSQHGESSSNTVTLNKDDVEDRHRPRQLYLDPQPRPRSPTQPPPPLAQQLPQRPPTPPMPSRLSPPLTRALSRSSQSLPTPPAGGEPLAKQIPRASIIASTSTFISSPFDSSLRSRPAGRQYEDHRQESQRERPNHDNQRLPPRHSHVRERDIDHPGSRSRSRSPLASLPTDHPSRRDRRPSHSPPPARRRLPSPLAPAHQGPNPRFPQSNEQYLSSRPNTPPTPGIDSPTSNNSLTANQIQTQAFNQSRNQGQDRSDLKTIPAHQTDHWTTLNLKTTIKTNPAPTISPAFSSIPI</sequence>
<feature type="region of interest" description="Disordered" evidence="1">
    <location>
        <begin position="43"/>
        <end position="131"/>
    </location>
</feature>
<organism evidence="2">
    <name type="scientific">Cryptococcus bacillisporus CA1280</name>
    <dbReference type="NCBI Taxonomy" id="1296109"/>
    <lineage>
        <taxon>Eukaryota</taxon>
        <taxon>Fungi</taxon>
        <taxon>Dikarya</taxon>
        <taxon>Basidiomycota</taxon>
        <taxon>Agaricomycotina</taxon>
        <taxon>Tremellomycetes</taxon>
        <taxon>Tremellales</taxon>
        <taxon>Cryptococcaceae</taxon>
        <taxon>Cryptococcus</taxon>
        <taxon>Cryptococcus gattii species complex</taxon>
    </lineage>
</organism>
<feature type="compositionally biased region" description="Polar residues" evidence="1">
    <location>
        <begin position="43"/>
        <end position="57"/>
    </location>
</feature>
<accession>A0A0D0VRK2</accession>
<evidence type="ECO:0000313" key="2">
    <source>
        <dbReference type="EMBL" id="KIR49044.1"/>
    </source>
</evidence>
<dbReference type="AlphaFoldDB" id="A0A0D0VRK2"/>
<feature type="compositionally biased region" description="Polar residues" evidence="1">
    <location>
        <begin position="250"/>
        <end position="262"/>
    </location>
</feature>